<dbReference type="EMBL" id="BSXT01005130">
    <property type="protein sequence ID" value="GMF59840.1"/>
    <property type="molecule type" value="Genomic_DNA"/>
</dbReference>
<keyword evidence="2" id="KW-1185">Reference proteome</keyword>
<dbReference type="AlphaFoldDB" id="A0A9W6Y912"/>
<organism evidence="1 2">
    <name type="scientific">Phytophthora fragariaefolia</name>
    <dbReference type="NCBI Taxonomy" id="1490495"/>
    <lineage>
        <taxon>Eukaryota</taxon>
        <taxon>Sar</taxon>
        <taxon>Stramenopiles</taxon>
        <taxon>Oomycota</taxon>
        <taxon>Peronosporomycetes</taxon>
        <taxon>Peronosporales</taxon>
        <taxon>Peronosporaceae</taxon>
        <taxon>Phytophthora</taxon>
    </lineage>
</organism>
<accession>A0A9W6Y912</accession>
<comment type="caution">
    <text evidence="1">The sequence shown here is derived from an EMBL/GenBank/DDBJ whole genome shotgun (WGS) entry which is preliminary data.</text>
</comment>
<reference evidence="1" key="1">
    <citation type="submission" date="2023-04" db="EMBL/GenBank/DDBJ databases">
        <title>Phytophthora fragariaefolia NBRC 109709.</title>
        <authorList>
            <person name="Ichikawa N."/>
            <person name="Sato H."/>
            <person name="Tonouchi N."/>
        </authorList>
    </citation>
    <scope>NUCLEOTIDE SEQUENCE</scope>
    <source>
        <strain evidence="1">NBRC 109709</strain>
    </source>
</reference>
<dbReference type="Proteomes" id="UP001165121">
    <property type="component" value="Unassembled WGS sequence"/>
</dbReference>
<protein>
    <submittedName>
        <fullName evidence="1">Unnamed protein product</fullName>
    </submittedName>
</protein>
<gene>
    <name evidence="1" type="ORF">Pfra01_002594000</name>
</gene>
<sequence length="90" mass="10363">MSRTLQKQNGVFFSARLPDNTAFKTLEFEVKSLCMGTNLQYAESRLSRLMADFYEVVARLNMEDVVQEEPKIVVKYLLEALRPLAFKNAV</sequence>
<proteinExistence type="predicted"/>
<dbReference type="OrthoDB" id="127663at2759"/>
<name>A0A9W6Y912_9STRA</name>
<evidence type="ECO:0000313" key="1">
    <source>
        <dbReference type="EMBL" id="GMF59840.1"/>
    </source>
</evidence>
<evidence type="ECO:0000313" key="2">
    <source>
        <dbReference type="Proteomes" id="UP001165121"/>
    </source>
</evidence>